<accession>A0ABS6J7K0</accession>
<organism evidence="4 5">
    <name type="scientific">Paragemmobacter amnigenus</name>
    <dbReference type="NCBI Taxonomy" id="2852097"/>
    <lineage>
        <taxon>Bacteria</taxon>
        <taxon>Pseudomonadati</taxon>
        <taxon>Pseudomonadota</taxon>
        <taxon>Alphaproteobacteria</taxon>
        <taxon>Rhodobacterales</taxon>
        <taxon>Paracoccaceae</taxon>
        <taxon>Paragemmobacter</taxon>
    </lineage>
</organism>
<keyword evidence="1 2" id="KW-0732">Signal</keyword>
<dbReference type="InterPro" id="IPR027385">
    <property type="entry name" value="Beta-barrel_OMP"/>
</dbReference>
<keyword evidence="5" id="KW-1185">Reference proteome</keyword>
<feature type="domain" description="Outer membrane protein beta-barrel" evidence="3">
    <location>
        <begin position="38"/>
        <end position="202"/>
    </location>
</feature>
<evidence type="ECO:0000259" key="3">
    <source>
        <dbReference type="Pfam" id="PF13505"/>
    </source>
</evidence>
<feature type="chain" id="PRO_5045167942" evidence="2">
    <location>
        <begin position="24"/>
        <end position="202"/>
    </location>
</feature>
<evidence type="ECO:0000256" key="1">
    <source>
        <dbReference type="ARBA" id="ARBA00022729"/>
    </source>
</evidence>
<dbReference type="Proteomes" id="UP000731907">
    <property type="component" value="Unassembled WGS sequence"/>
</dbReference>
<reference evidence="4 5" key="1">
    <citation type="submission" date="2021-06" db="EMBL/GenBank/DDBJ databases">
        <title>Rhodobacteraceae bacterium strain HSP-20.</title>
        <authorList>
            <person name="Chen W.-M."/>
        </authorList>
    </citation>
    <scope>NUCLEOTIDE SEQUENCE [LARGE SCALE GENOMIC DNA]</scope>
    <source>
        <strain evidence="4 5">HSP-20</strain>
    </source>
</reference>
<evidence type="ECO:0000256" key="2">
    <source>
        <dbReference type="SAM" id="SignalP"/>
    </source>
</evidence>
<evidence type="ECO:0000313" key="4">
    <source>
        <dbReference type="EMBL" id="MBU9698340.1"/>
    </source>
</evidence>
<dbReference type="Gene3D" id="2.40.160.20">
    <property type="match status" value="1"/>
</dbReference>
<gene>
    <name evidence="4" type="ORF">GU927_010840</name>
</gene>
<comment type="caution">
    <text evidence="4">The sequence shown here is derived from an EMBL/GenBank/DDBJ whole genome shotgun (WGS) entry which is preliminary data.</text>
</comment>
<dbReference type="Pfam" id="PF13505">
    <property type="entry name" value="OMP_b-brl"/>
    <property type="match status" value="1"/>
</dbReference>
<sequence>MKRITATAVAGAVAAFAALPALAGGPVQAVEEPMVAPAAAPVYVAPNGDWTGFYAGGQLGYGDVGSSAALGGDGMTGGLIGGYRMDFGQFVAGVEGNYDWSDIELGAAGNSLDNIARLKLIGGYDMGPALVYGTVAAVRADATVGGVEASDNGWGAGLGVDYALSDSMTLGAEIMEHRFDNFAGTGTDLDATTVNARVGFRF</sequence>
<dbReference type="RefSeq" id="WP_161762469.1">
    <property type="nucleotide sequence ID" value="NZ_JAAATX020000007.1"/>
</dbReference>
<evidence type="ECO:0000313" key="5">
    <source>
        <dbReference type="Proteomes" id="UP000731907"/>
    </source>
</evidence>
<name>A0ABS6J7K0_9RHOB</name>
<feature type="signal peptide" evidence="2">
    <location>
        <begin position="1"/>
        <end position="23"/>
    </location>
</feature>
<dbReference type="EMBL" id="JAAATX020000007">
    <property type="protein sequence ID" value="MBU9698340.1"/>
    <property type="molecule type" value="Genomic_DNA"/>
</dbReference>
<dbReference type="InterPro" id="IPR011250">
    <property type="entry name" value="OMP/PagP_B-barrel"/>
</dbReference>
<proteinExistence type="predicted"/>
<protein>
    <submittedName>
        <fullName evidence="4">Outer membrane beta-barrel protein</fullName>
    </submittedName>
</protein>
<dbReference type="SUPFAM" id="SSF56925">
    <property type="entry name" value="OMPA-like"/>
    <property type="match status" value="1"/>
</dbReference>